<organism evidence="5 6">
    <name type="scientific">Amycolatopsis suaedae</name>
    <dbReference type="NCBI Taxonomy" id="2510978"/>
    <lineage>
        <taxon>Bacteria</taxon>
        <taxon>Bacillati</taxon>
        <taxon>Actinomycetota</taxon>
        <taxon>Actinomycetes</taxon>
        <taxon>Pseudonocardiales</taxon>
        <taxon>Pseudonocardiaceae</taxon>
        <taxon>Amycolatopsis</taxon>
    </lineage>
</organism>
<dbReference type="PANTHER" id="PTHR43248">
    <property type="entry name" value="2-SUCCINYL-6-HYDROXY-2,4-CYCLOHEXADIENE-1-CARBOXYLATE SYNTHASE"/>
    <property type="match status" value="1"/>
</dbReference>
<gene>
    <name evidence="5" type="ORF">EWH70_11135</name>
</gene>
<evidence type="ECO:0000313" key="5">
    <source>
        <dbReference type="EMBL" id="RZQ63986.1"/>
    </source>
</evidence>
<dbReference type="PANTHER" id="PTHR43248:SF25">
    <property type="entry name" value="AB HYDROLASE-1 DOMAIN-CONTAINING PROTEIN-RELATED"/>
    <property type="match status" value="1"/>
</dbReference>
<dbReference type="InterPro" id="IPR000073">
    <property type="entry name" value="AB_hydrolase_1"/>
</dbReference>
<dbReference type="GO" id="GO:0016787">
    <property type="term" value="F:hydrolase activity"/>
    <property type="evidence" value="ECO:0007669"/>
    <property type="project" value="UniProtKB-KW"/>
</dbReference>
<evidence type="ECO:0000259" key="3">
    <source>
        <dbReference type="Pfam" id="PF00561"/>
    </source>
</evidence>
<dbReference type="EMBL" id="SFCC01000005">
    <property type="protein sequence ID" value="RZQ63986.1"/>
    <property type="molecule type" value="Genomic_DNA"/>
</dbReference>
<feature type="domain" description="Peptidase S33 tripeptidyl aminopeptidase-like C-terminal" evidence="4">
    <location>
        <begin position="414"/>
        <end position="513"/>
    </location>
</feature>
<evidence type="ECO:0000259" key="4">
    <source>
        <dbReference type="Pfam" id="PF08386"/>
    </source>
</evidence>
<protein>
    <submittedName>
        <fullName evidence="5">Alpha/beta hydrolase</fullName>
    </submittedName>
</protein>
<dbReference type="Pfam" id="PF00561">
    <property type="entry name" value="Abhydrolase_1"/>
    <property type="match status" value="1"/>
</dbReference>
<evidence type="ECO:0000256" key="1">
    <source>
        <dbReference type="ARBA" id="ARBA00010088"/>
    </source>
</evidence>
<reference evidence="5 6" key="1">
    <citation type="submission" date="2019-02" db="EMBL/GenBank/DDBJ databases">
        <title>Draft genome sequence of Amycolatopsis sp. 8-3EHSu isolated from roots of Suaeda maritima.</title>
        <authorList>
            <person name="Duangmal K."/>
            <person name="Chantavorakit T."/>
        </authorList>
    </citation>
    <scope>NUCLEOTIDE SEQUENCE [LARGE SCALE GENOMIC DNA]</scope>
    <source>
        <strain evidence="5 6">8-3EHSu</strain>
    </source>
</reference>
<dbReference type="InterPro" id="IPR013595">
    <property type="entry name" value="Pept_S33_TAP-like_C"/>
</dbReference>
<dbReference type="OrthoDB" id="4006962at2"/>
<dbReference type="Pfam" id="PF08386">
    <property type="entry name" value="Abhydrolase_4"/>
    <property type="match status" value="1"/>
</dbReference>
<comment type="caution">
    <text evidence="5">The sequence shown here is derived from an EMBL/GenBank/DDBJ whole genome shotgun (WGS) entry which is preliminary data.</text>
</comment>
<dbReference type="Proteomes" id="UP000292003">
    <property type="component" value="Unassembled WGS sequence"/>
</dbReference>
<name>A0A4Q7JAI4_9PSEU</name>
<sequence>MAVVGLPATVGTAAAEPAVRAADVAATTPIKWNACPQGTLPPSLPPEQAKQYSCAYYRVPIDHDNAALGTIDIALLRRAAAKPDTKIGSLFLNPGGPGGSGYTMPVGAHNIFNADVLDRFDIIGFDPRGVGRSNPLRCFTTAEDYDEVFARQVNVPLSRTEISDSLTAFRDYGDFCKRNAGTLLNHMSTKDVVRDLDVLRAAAGDAKLNFVGFSYGTLIGSTYANMFPRNARALVLDGNVDPELRTRDGLQYDRERARGFETSLTGFLTECTAAGPRCAFSPGQPRQKFDELRDHLRKQPITLPGGGSVTIHSFTGGVSRTLYNPAGFPSLAEQLQELYEVLHPSSAPAAKSKVAAADVSVLSGQTRFQRYDVEPDTPYTSDDSYFAVNCSDKLFRHRQERLPAIAAQWERESPTFGRSQAFSDAAACPVWPGKEDVYRGPWNAETENPVIVIGNYYDPATQYEFSRRMASQLGNARLVSVDAHGHCILGDSKPVDDLTAAYLINLTAPAPGQVYKPDAAPFGSPA</sequence>
<comment type="similarity">
    <text evidence="1">Belongs to the peptidase S33 family.</text>
</comment>
<proteinExistence type="inferred from homology"/>
<feature type="domain" description="AB hydrolase-1" evidence="3">
    <location>
        <begin position="90"/>
        <end position="246"/>
    </location>
</feature>
<keyword evidence="6" id="KW-1185">Reference proteome</keyword>
<dbReference type="InterPro" id="IPR029058">
    <property type="entry name" value="AB_hydrolase_fold"/>
</dbReference>
<evidence type="ECO:0000256" key="2">
    <source>
        <dbReference type="ARBA" id="ARBA00022801"/>
    </source>
</evidence>
<dbReference type="Gene3D" id="3.40.50.1820">
    <property type="entry name" value="alpha/beta hydrolase"/>
    <property type="match status" value="1"/>
</dbReference>
<dbReference type="InterPro" id="IPR051601">
    <property type="entry name" value="Serine_prot/Carboxylest_S33"/>
</dbReference>
<dbReference type="SUPFAM" id="SSF53474">
    <property type="entry name" value="alpha/beta-Hydrolases"/>
    <property type="match status" value="1"/>
</dbReference>
<evidence type="ECO:0000313" key="6">
    <source>
        <dbReference type="Proteomes" id="UP000292003"/>
    </source>
</evidence>
<dbReference type="AlphaFoldDB" id="A0A4Q7JAI4"/>
<keyword evidence="2 5" id="KW-0378">Hydrolase</keyword>
<accession>A0A4Q7JAI4</accession>